<feature type="region of interest" description="Disordered" evidence="1">
    <location>
        <begin position="51"/>
        <end position="111"/>
    </location>
</feature>
<feature type="region of interest" description="Disordered" evidence="1">
    <location>
        <begin position="1"/>
        <end position="28"/>
    </location>
</feature>
<keyword evidence="3" id="KW-1185">Reference proteome</keyword>
<name>A0A2Z6ZRA3_9LAMI</name>
<accession>A0A2Z6ZRA3</accession>
<feature type="compositionally biased region" description="Polar residues" evidence="1">
    <location>
        <begin position="65"/>
        <end position="77"/>
    </location>
</feature>
<gene>
    <name evidence="2" type="ORF">F511_47332</name>
</gene>
<sequence>MANTRPKQPKGKTNEVKPQYEEQHNMHLSNKACNIKMRYTKAYRNTLNTGAQETTHSWGNHIHKTNQQLEEQGSQKQLDSRRYRTRRTTPRLEVSSLQKQHTAGYQNRSGH</sequence>
<proteinExistence type="predicted"/>
<dbReference type="EMBL" id="KV210904">
    <property type="protein sequence ID" value="KZT75644.1"/>
    <property type="molecule type" value="Genomic_DNA"/>
</dbReference>
<protein>
    <submittedName>
        <fullName evidence="2">Uncharacterized protein</fullName>
    </submittedName>
</protein>
<feature type="compositionally biased region" description="Polar residues" evidence="1">
    <location>
        <begin position="95"/>
        <end position="111"/>
    </location>
</feature>
<evidence type="ECO:0000313" key="3">
    <source>
        <dbReference type="Proteomes" id="UP000250235"/>
    </source>
</evidence>
<feature type="compositionally biased region" description="Basic and acidic residues" evidence="1">
    <location>
        <begin position="12"/>
        <end position="25"/>
    </location>
</feature>
<evidence type="ECO:0000256" key="1">
    <source>
        <dbReference type="SAM" id="MobiDB-lite"/>
    </source>
</evidence>
<reference evidence="2 3" key="1">
    <citation type="journal article" date="2015" name="Proc. Natl. Acad. Sci. U.S.A.">
        <title>The resurrection genome of Boea hygrometrica: A blueprint for survival of dehydration.</title>
        <authorList>
            <person name="Xiao L."/>
            <person name="Yang G."/>
            <person name="Zhang L."/>
            <person name="Yang X."/>
            <person name="Zhao S."/>
            <person name="Ji Z."/>
            <person name="Zhou Q."/>
            <person name="Hu M."/>
            <person name="Wang Y."/>
            <person name="Chen M."/>
            <person name="Xu Y."/>
            <person name="Jin H."/>
            <person name="Xiao X."/>
            <person name="Hu G."/>
            <person name="Bao F."/>
            <person name="Hu Y."/>
            <person name="Wan P."/>
            <person name="Li L."/>
            <person name="Deng X."/>
            <person name="Kuang T."/>
            <person name="Xiang C."/>
            <person name="Zhu J.K."/>
            <person name="Oliver M.J."/>
            <person name="He Y."/>
        </authorList>
    </citation>
    <scope>NUCLEOTIDE SEQUENCE [LARGE SCALE GENOMIC DNA]</scope>
    <source>
        <strain evidence="3">cv. XS01</strain>
    </source>
</reference>
<dbReference type="AlphaFoldDB" id="A0A2Z6ZRA3"/>
<dbReference type="Proteomes" id="UP000250235">
    <property type="component" value="Unassembled WGS sequence"/>
</dbReference>
<organism evidence="2 3">
    <name type="scientific">Dorcoceras hygrometricum</name>
    <dbReference type="NCBI Taxonomy" id="472368"/>
    <lineage>
        <taxon>Eukaryota</taxon>
        <taxon>Viridiplantae</taxon>
        <taxon>Streptophyta</taxon>
        <taxon>Embryophyta</taxon>
        <taxon>Tracheophyta</taxon>
        <taxon>Spermatophyta</taxon>
        <taxon>Magnoliopsida</taxon>
        <taxon>eudicotyledons</taxon>
        <taxon>Gunneridae</taxon>
        <taxon>Pentapetalae</taxon>
        <taxon>asterids</taxon>
        <taxon>lamiids</taxon>
        <taxon>Lamiales</taxon>
        <taxon>Gesneriaceae</taxon>
        <taxon>Didymocarpoideae</taxon>
        <taxon>Trichosporeae</taxon>
        <taxon>Loxocarpinae</taxon>
        <taxon>Dorcoceras</taxon>
    </lineage>
</organism>
<evidence type="ECO:0000313" key="2">
    <source>
        <dbReference type="EMBL" id="KZT75644.1"/>
    </source>
</evidence>